<dbReference type="AlphaFoldDB" id="A0AAD1J3T3"/>
<sequence length="99" mass="9818">MFFVAAAIALATLTLAFGEPLSPREEAAGPQDIVPAVTGDVTPLSHGPSPPCPPGGTKEGPFCTGPKVRCANGVITVLGLSCPPAPAPVARQAPPPPVT</sequence>
<evidence type="ECO:0000313" key="3">
    <source>
        <dbReference type="EMBL" id="BBZ62202.1"/>
    </source>
</evidence>
<keyword evidence="4" id="KW-1185">Reference proteome</keyword>
<protein>
    <submittedName>
        <fullName evidence="3">Uncharacterized protein</fullName>
    </submittedName>
</protein>
<proteinExistence type="predicted"/>
<organism evidence="3 4">
    <name type="scientific">Mycolicibacterium monacense</name>
    <name type="common">Mycobacterium monacense</name>
    <dbReference type="NCBI Taxonomy" id="85693"/>
    <lineage>
        <taxon>Bacteria</taxon>
        <taxon>Bacillati</taxon>
        <taxon>Actinomycetota</taxon>
        <taxon>Actinomycetes</taxon>
        <taxon>Mycobacteriales</taxon>
        <taxon>Mycobacteriaceae</taxon>
        <taxon>Mycolicibacterium</taxon>
    </lineage>
</organism>
<evidence type="ECO:0000256" key="2">
    <source>
        <dbReference type="SAM" id="SignalP"/>
    </source>
</evidence>
<evidence type="ECO:0000313" key="4">
    <source>
        <dbReference type="Proteomes" id="UP000466039"/>
    </source>
</evidence>
<feature type="chain" id="PRO_5042208477" evidence="2">
    <location>
        <begin position="19"/>
        <end position="99"/>
    </location>
</feature>
<dbReference type="Proteomes" id="UP000466039">
    <property type="component" value="Chromosome"/>
</dbReference>
<accession>A0AAD1J3T3</accession>
<name>A0AAD1J3T3_MYCMB</name>
<keyword evidence="2" id="KW-0732">Signal</keyword>
<feature type="signal peptide" evidence="2">
    <location>
        <begin position="1"/>
        <end position="18"/>
    </location>
</feature>
<gene>
    <name evidence="3" type="ORF">MMON_35030</name>
</gene>
<reference evidence="3 4" key="1">
    <citation type="journal article" date="2019" name="Emerg. Microbes Infect.">
        <title>Comprehensive subspecies identification of 175 nontuberculous mycobacteria species based on 7547 genomic profiles.</title>
        <authorList>
            <person name="Matsumoto Y."/>
            <person name="Kinjo T."/>
            <person name="Motooka D."/>
            <person name="Nabeya D."/>
            <person name="Jung N."/>
            <person name="Uechi K."/>
            <person name="Horii T."/>
            <person name="Iida T."/>
            <person name="Fujita J."/>
            <person name="Nakamura S."/>
        </authorList>
    </citation>
    <scope>NUCLEOTIDE SEQUENCE [LARGE SCALE GENOMIC DNA]</scope>
    <source>
        <strain evidence="3 4">JCM 15658</strain>
    </source>
</reference>
<dbReference type="EMBL" id="AP022617">
    <property type="protein sequence ID" value="BBZ62202.1"/>
    <property type="molecule type" value="Genomic_DNA"/>
</dbReference>
<feature type="region of interest" description="Disordered" evidence="1">
    <location>
        <begin position="35"/>
        <end position="58"/>
    </location>
</feature>
<evidence type="ECO:0000256" key="1">
    <source>
        <dbReference type="SAM" id="MobiDB-lite"/>
    </source>
</evidence>